<accession>A0A6A5XTN1</accession>
<gene>
    <name evidence="1" type="ORF">BU24DRAFT_421898</name>
</gene>
<dbReference type="OrthoDB" id="4415650at2759"/>
<reference evidence="1" key="1">
    <citation type="journal article" date="2020" name="Stud. Mycol.">
        <title>101 Dothideomycetes genomes: a test case for predicting lifestyles and emergence of pathogens.</title>
        <authorList>
            <person name="Haridas S."/>
            <person name="Albert R."/>
            <person name="Binder M."/>
            <person name="Bloem J."/>
            <person name="Labutti K."/>
            <person name="Salamov A."/>
            <person name="Andreopoulos B."/>
            <person name="Baker S."/>
            <person name="Barry K."/>
            <person name="Bills G."/>
            <person name="Bluhm B."/>
            <person name="Cannon C."/>
            <person name="Castanera R."/>
            <person name="Culley D."/>
            <person name="Daum C."/>
            <person name="Ezra D."/>
            <person name="Gonzalez J."/>
            <person name="Henrissat B."/>
            <person name="Kuo A."/>
            <person name="Liang C."/>
            <person name="Lipzen A."/>
            <person name="Lutzoni F."/>
            <person name="Magnuson J."/>
            <person name="Mondo S."/>
            <person name="Nolan M."/>
            <person name="Ohm R."/>
            <person name="Pangilinan J."/>
            <person name="Park H.-J."/>
            <person name="Ramirez L."/>
            <person name="Alfaro M."/>
            <person name="Sun H."/>
            <person name="Tritt A."/>
            <person name="Yoshinaga Y."/>
            <person name="Zwiers L.-H."/>
            <person name="Turgeon B."/>
            <person name="Goodwin S."/>
            <person name="Spatafora J."/>
            <person name="Crous P."/>
            <person name="Grigoriev I."/>
        </authorList>
    </citation>
    <scope>NUCLEOTIDE SEQUENCE</scope>
    <source>
        <strain evidence="1">CBS 175.79</strain>
    </source>
</reference>
<sequence>MSSSQIPILFTLPPSNRHELILLDTSTKPTLKSLNKQITTTISTSPNCAEFMSKYKAKPEDGEAAGGAGGKETIQEFRVHWSEAGRDRKVWPEYTTLTEGNLAAVLEVLKLGVGKDVLEIKLGKGE</sequence>
<dbReference type="EMBL" id="ML978069">
    <property type="protein sequence ID" value="KAF2015604.1"/>
    <property type="molecule type" value="Genomic_DNA"/>
</dbReference>
<evidence type="ECO:0000313" key="1">
    <source>
        <dbReference type="EMBL" id="KAF2015604.1"/>
    </source>
</evidence>
<proteinExistence type="predicted"/>
<protein>
    <submittedName>
        <fullName evidence="1">Uncharacterized protein</fullName>
    </submittedName>
</protein>
<name>A0A6A5XTN1_9PLEO</name>
<dbReference type="RefSeq" id="XP_033383943.1">
    <property type="nucleotide sequence ID" value="XM_033527841.1"/>
</dbReference>
<organism evidence="1 2">
    <name type="scientific">Aaosphaeria arxii CBS 175.79</name>
    <dbReference type="NCBI Taxonomy" id="1450172"/>
    <lineage>
        <taxon>Eukaryota</taxon>
        <taxon>Fungi</taxon>
        <taxon>Dikarya</taxon>
        <taxon>Ascomycota</taxon>
        <taxon>Pezizomycotina</taxon>
        <taxon>Dothideomycetes</taxon>
        <taxon>Pleosporomycetidae</taxon>
        <taxon>Pleosporales</taxon>
        <taxon>Pleosporales incertae sedis</taxon>
        <taxon>Aaosphaeria</taxon>
    </lineage>
</organism>
<dbReference type="AlphaFoldDB" id="A0A6A5XTN1"/>
<dbReference type="Proteomes" id="UP000799778">
    <property type="component" value="Unassembled WGS sequence"/>
</dbReference>
<evidence type="ECO:0000313" key="2">
    <source>
        <dbReference type="Proteomes" id="UP000799778"/>
    </source>
</evidence>
<dbReference type="GeneID" id="54285238"/>
<keyword evidence="2" id="KW-1185">Reference proteome</keyword>